<evidence type="ECO:0000313" key="4">
    <source>
        <dbReference type="Proteomes" id="UP000297429"/>
    </source>
</evidence>
<dbReference type="RefSeq" id="WP_121285071.1">
    <property type="nucleotide sequence ID" value="NZ_RCCK01000012.1"/>
</dbReference>
<organism evidence="1 3">
    <name type="scientific">Pedobacter alluvionis</name>
    <dbReference type="NCBI Taxonomy" id="475253"/>
    <lineage>
        <taxon>Bacteria</taxon>
        <taxon>Pseudomonadati</taxon>
        <taxon>Bacteroidota</taxon>
        <taxon>Sphingobacteriia</taxon>
        <taxon>Sphingobacteriales</taxon>
        <taxon>Sphingobacteriaceae</taxon>
        <taxon>Pedobacter</taxon>
    </lineage>
</organism>
<comment type="caution">
    <text evidence="1">The sequence shown here is derived from an EMBL/GenBank/DDBJ whole genome shotgun (WGS) entry which is preliminary data.</text>
</comment>
<dbReference type="AlphaFoldDB" id="A0A497XYS0"/>
<evidence type="ECO:0000313" key="3">
    <source>
        <dbReference type="Proteomes" id="UP000273898"/>
    </source>
</evidence>
<dbReference type="Proteomes" id="UP000297429">
    <property type="component" value="Unassembled WGS sequence"/>
</dbReference>
<gene>
    <name evidence="1" type="ORF">BCL90_3451</name>
    <name evidence="2" type="ORF">E3V97_18745</name>
</gene>
<reference evidence="1 3" key="1">
    <citation type="submission" date="2018-10" db="EMBL/GenBank/DDBJ databases">
        <title>Genomic Encyclopedia of Archaeal and Bacterial Type Strains, Phase II (KMG-II): from individual species to whole genera.</title>
        <authorList>
            <person name="Goeker M."/>
        </authorList>
    </citation>
    <scope>NUCLEOTIDE SEQUENCE [LARGE SCALE GENOMIC DNA]</scope>
    <source>
        <strain evidence="1 3">DSM 19624</strain>
    </source>
</reference>
<accession>A0A497XYS0</accession>
<name>A0A497XYS0_9SPHI</name>
<dbReference type="OrthoDB" id="1265016at2"/>
<evidence type="ECO:0008006" key="5">
    <source>
        <dbReference type="Google" id="ProtNLM"/>
    </source>
</evidence>
<keyword evidence="4" id="KW-1185">Reference proteome</keyword>
<protein>
    <recommendedName>
        <fullName evidence="5">ParB/Sulfiredoxin domain-containing protein</fullName>
    </recommendedName>
</protein>
<evidence type="ECO:0000313" key="1">
    <source>
        <dbReference type="EMBL" id="RLJ75103.1"/>
    </source>
</evidence>
<dbReference type="Proteomes" id="UP000273898">
    <property type="component" value="Unassembled WGS sequence"/>
</dbReference>
<proteinExistence type="predicted"/>
<reference evidence="2 4" key="2">
    <citation type="submission" date="2019-03" db="EMBL/GenBank/DDBJ databases">
        <authorList>
            <person name="He R.-H."/>
        </authorList>
    </citation>
    <scope>NUCLEOTIDE SEQUENCE [LARGE SCALE GENOMIC DNA]</scope>
    <source>
        <strain evidence="2 4">DSM 19624</strain>
    </source>
</reference>
<evidence type="ECO:0000313" key="2">
    <source>
        <dbReference type="EMBL" id="TFB30208.1"/>
    </source>
</evidence>
<dbReference type="EMBL" id="RCCK01000012">
    <property type="protein sequence ID" value="RLJ75103.1"/>
    <property type="molecule type" value="Genomic_DNA"/>
</dbReference>
<sequence>MKYSPQDREDWLASIHPGYENQTFISEDVAHPSHILHSRFFTEKEVMIEYISPKKICGLEYAWGYNCPAYKSKEWRMKWIEMIHSLRRLDRVIDNFKTKSEIIAHIHGDEDPKVVMQYGDHYFTTSGQHRLCLAKFLEVDQVQVSVRKYVFNRNLFCREMRLKRFMPKLIEYRFLSKFYKENLDHDFIGLNTQKDITYIKKEYIKFLIHRYELLISNPLKGIKNELKVFFSPERTSFINNDLELYRLDRILREQIAYNRRIHCNKTQN</sequence>
<dbReference type="EMBL" id="SOPX01000003">
    <property type="protein sequence ID" value="TFB30208.1"/>
    <property type="molecule type" value="Genomic_DNA"/>
</dbReference>